<evidence type="ECO:0000313" key="2">
    <source>
        <dbReference type="Proteomes" id="UP001377168"/>
    </source>
</evidence>
<proteinExistence type="predicted"/>
<protein>
    <submittedName>
        <fullName evidence="1">Uncharacterized protein</fullName>
    </submittedName>
</protein>
<dbReference type="Proteomes" id="UP001377168">
    <property type="component" value="Unassembled WGS sequence"/>
</dbReference>
<sequence length="126" mass="13093">MVGRADEGGWTAALSGTRCRIDVDGAGRYGWRLIAPNGRVVAVSATTFGDHGSCAAAFASLCAGHAAMTGGVQHTPDGNGWVWLLRDADGRAAAVSGRAYERHSTCRAAQQRFRLLLAEPAVTGHG</sequence>
<organism evidence="1 2">
    <name type="scientific">Streptomyces achmelvichensis</name>
    <dbReference type="NCBI Taxonomy" id="3134111"/>
    <lineage>
        <taxon>Bacteria</taxon>
        <taxon>Bacillati</taxon>
        <taxon>Actinomycetota</taxon>
        <taxon>Actinomycetes</taxon>
        <taxon>Kitasatosporales</taxon>
        <taxon>Streptomycetaceae</taxon>
        <taxon>Streptomyces</taxon>
    </lineage>
</organism>
<dbReference type="EMBL" id="JBBKAJ010000022">
    <property type="protein sequence ID" value="MEJ8636989.1"/>
    <property type="molecule type" value="Genomic_DNA"/>
</dbReference>
<reference evidence="1" key="1">
    <citation type="submission" date="2024-03" db="EMBL/GenBank/DDBJ databases">
        <title>Novel Streptomyces species of biotechnological and ecological value are a feature of Machair soil.</title>
        <authorList>
            <person name="Prole J.R."/>
            <person name="Goodfellow M."/>
            <person name="Allenby N."/>
            <person name="Ward A.C."/>
        </authorList>
    </citation>
    <scope>NUCLEOTIDE SEQUENCE</scope>
    <source>
        <strain evidence="1">MS2.AVA.5</strain>
    </source>
</reference>
<accession>A0ACC6PZY9</accession>
<keyword evidence="2" id="KW-1185">Reference proteome</keyword>
<gene>
    <name evidence="1" type="ORF">WKI67_26860</name>
</gene>
<comment type="caution">
    <text evidence="1">The sequence shown here is derived from an EMBL/GenBank/DDBJ whole genome shotgun (WGS) entry which is preliminary data.</text>
</comment>
<name>A0ACC6PZY9_9ACTN</name>
<evidence type="ECO:0000313" key="1">
    <source>
        <dbReference type="EMBL" id="MEJ8636989.1"/>
    </source>
</evidence>